<keyword evidence="8" id="KW-0732">Signal</keyword>
<dbReference type="AlphaFoldDB" id="A0A0Q9XA59"/>
<keyword evidence="6" id="KW-0245">EGF-like domain</keyword>
<evidence type="ECO:0008006" key="13">
    <source>
        <dbReference type="Google" id="ProtNLM"/>
    </source>
</evidence>
<dbReference type="KEGG" id="dmo:Dmoj_GI23999"/>
<protein>
    <recommendedName>
        <fullName evidence="13">EGF-like domain-containing protein</fullName>
    </recommendedName>
</protein>
<accession>A0A0Q9XA59</accession>
<reference evidence="11 12" key="1">
    <citation type="journal article" date="2007" name="Nature">
        <title>Evolution of genes and genomes on the Drosophila phylogeny.</title>
        <authorList>
            <consortium name="Drosophila 12 Genomes Consortium"/>
            <person name="Clark A.G."/>
            <person name="Eisen M.B."/>
            <person name="Smith D.R."/>
            <person name="Bergman C.M."/>
            <person name="Oliver B."/>
            <person name="Markow T.A."/>
            <person name="Kaufman T.C."/>
            <person name="Kellis M."/>
            <person name="Gelbart W."/>
            <person name="Iyer V.N."/>
            <person name="Pollard D.A."/>
            <person name="Sackton T.B."/>
            <person name="Larracuente A.M."/>
            <person name="Singh N.D."/>
            <person name="Abad J.P."/>
            <person name="Abt D.N."/>
            <person name="Adryan B."/>
            <person name="Aguade M."/>
            <person name="Akashi H."/>
            <person name="Anderson W.W."/>
            <person name="Aquadro C.F."/>
            <person name="Ardell D.H."/>
            <person name="Arguello R."/>
            <person name="Artieri C.G."/>
            <person name="Barbash D.A."/>
            <person name="Barker D."/>
            <person name="Barsanti P."/>
            <person name="Batterham P."/>
            <person name="Batzoglou S."/>
            <person name="Begun D."/>
            <person name="Bhutkar A."/>
            <person name="Blanco E."/>
            <person name="Bosak S.A."/>
            <person name="Bradley R.K."/>
            <person name="Brand A.D."/>
            <person name="Brent M.R."/>
            <person name="Brooks A.N."/>
            <person name="Brown R.H."/>
            <person name="Butlin R.K."/>
            <person name="Caggese C."/>
            <person name="Calvi B.R."/>
            <person name="Bernardo de Carvalho A."/>
            <person name="Caspi A."/>
            <person name="Castrezana S."/>
            <person name="Celniker S.E."/>
            <person name="Chang J.L."/>
            <person name="Chapple C."/>
            <person name="Chatterji S."/>
            <person name="Chinwalla A."/>
            <person name="Civetta A."/>
            <person name="Clifton S.W."/>
            <person name="Comeron J.M."/>
            <person name="Costello J.C."/>
            <person name="Coyne J.A."/>
            <person name="Daub J."/>
            <person name="David R.G."/>
            <person name="Delcher A.L."/>
            <person name="Delehaunty K."/>
            <person name="Do C.B."/>
            <person name="Ebling H."/>
            <person name="Edwards K."/>
            <person name="Eickbush T."/>
            <person name="Evans J.D."/>
            <person name="Filipski A."/>
            <person name="Findeiss S."/>
            <person name="Freyhult E."/>
            <person name="Fulton L."/>
            <person name="Fulton R."/>
            <person name="Garcia A.C."/>
            <person name="Gardiner A."/>
            <person name="Garfield D.A."/>
            <person name="Garvin B.E."/>
            <person name="Gibson G."/>
            <person name="Gilbert D."/>
            <person name="Gnerre S."/>
            <person name="Godfrey J."/>
            <person name="Good R."/>
            <person name="Gotea V."/>
            <person name="Gravely B."/>
            <person name="Greenberg A.J."/>
            <person name="Griffiths-Jones S."/>
            <person name="Gross S."/>
            <person name="Guigo R."/>
            <person name="Gustafson E.A."/>
            <person name="Haerty W."/>
            <person name="Hahn M.W."/>
            <person name="Halligan D.L."/>
            <person name="Halpern A.L."/>
            <person name="Halter G.M."/>
            <person name="Han M.V."/>
            <person name="Heger A."/>
            <person name="Hillier L."/>
            <person name="Hinrichs A.S."/>
            <person name="Holmes I."/>
            <person name="Hoskins R.A."/>
            <person name="Hubisz M.J."/>
            <person name="Hultmark D."/>
            <person name="Huntley M.A."/>
            <person name="Jaffe D.B."/>
            <person name="Jagadeeshan S."/>
            <person name="Jeck W.R."/>
            <person name="Johnson J."/>
            <person name="Jones C.D."/>
            <person name="Jordan W.C."/>
            <person name="Karpen G.H."/>
            <person name="Kataoka E."/>
            <person name="Keightley P.D."/>
            <person name="Kheradpour P."/>
            <person name="Kirkness E.F."/>
            <person name="Koerich L.B."/>
            <person name="Kristiansen K."/>
            <person name="Kudrna D."/>
            <person name="Kulathinal R.J."/>
            <person name="Kumar S."/>
            <person name="Kwok R."/>
            <person name="Lander E."/>
            <person name="Langley C.H."/>
            <person name="Lapoint R."/>
            <person name="Lazzaro B.P."/>
            <person name="Lee S.J."/>
            <person name="Levesque L."/>
            <person name="Li R."/>
            <person name="Lin C.F."/>
            <person name="Lin M.F."/>
            <person name="Lindblad-Toh K."/>
            <person name="Llopart A."/>
            <person name="Long M."/>
            <person name="Low L."/>
            <person name="Lozovsky E."/>
            <person name="Lu J."/>
            <person name="Luo M."/>
            <person name="Machado C.A."/>
            <person name="Makalowski W."/>
            <person name="Marzo M."/>
            <person name="Matsuda M."/>
            <person name="Matzkin L."/>
            <person name="McAllister B."/>
            <person name="McBride C.S."/>
            <person name="McKernan B."/>
            <person name="McKernan K."/>
            <person name="Mendez-Lago M."/>
            <person name="Minx P."/>
            <person name="Mollenhauer M.U."/>
            <person name="Montooth K."/>
            <person name="Mount S.M."/>
            <person name="Mu X."/>
            <person name="Myers E."/>
            <person name="Negre B."/>
            <person name="Newfeld S."/>
            <person name="Nielsen R."/>
            <person name="Noor M.A."/>
            <person name="O'Grady P."/>
            <person name="Pachter L."/>
            <person name="Papaceit M."/>
            <person name="Parisi M.J."/>
            <person name="Parisi M."/>
            <person name="Parts L."/>
            <person name="Pedersen J.S."/>
            <person name="Pesole G."/>
            <person name="Phillippy A.M."/>
            <person name="Ponting C.P."/>
            <person name="Pop M."/>
            <person name="Porcelli D."/>
            <person name="Powell J.R."/>
            <person name="Prohaska S."/>
            <person name="Pruitt K."/>
            <person name="Puig M."/>
            <person name="Quesneville H."/>
            <person name="Ram K.R."/>
            <person name="Rand D."/>
            <person name="Rasmussen M.D."/>
            <person name="Reed L.K."/>
            <person name="Reenan R."/>
            <person name="Reily A."/>
            <person name="Remington K.A."/>
            <person name="Rieger T.T."/>
            <person name="Ritchie M.G."/>
            <person name="Robin C."/>
            <person name="Rogers Y.H."/>
            <person name="Rohde C."/>
            <person name="Rozas J."/>
            <person name="Rubenfield M.J."/>
            <person name="Ruiz A."/>
            <person name="Russo S."/>
            <person name="Salzberg S.L."/>
            <person name="Sanchez-Gracia A."/>
            <person name="Saranga D.J."/>
            <person name="Sato H."/>
            <person name="Schaeffer S.W."/>
            <person name="Schatz M.C."/>
            <person name="Schlenke T."/>
            <person name="Schwartz R."/>
            <person name="Segarra C."/>
            <person name="Singh R.S."/>
            <person name="Sirot L."/>
            <person name="Sirota M."/>
            <person name="Sisneros N.B."/>
            <person name="Smith C.D."/>
            <person name="Smith T.F."/>
            <person name="Spieth J."/>
            <person name="Stage D.E."/>
            <person name="Stark A."/>
            <person name="Stephan W."/>
            <person name="Strausberg R.L."/>
            <person name="Strempel S."/>
            <person name="Sturgill D."/>
            <person name="Sutton G."/>
            <person name="Sutton G.G."/>
            <person name="Tao W."/>
            <person name="Teichmann S."/>
            <person name="Tobari Y.N."/>
            <person name="Tomimura Y."/>
            <person name="Tsolas J.M."/>
            <person name="Valente V.L."/>
            <person name="Venter E."/>
            <person name="Venter J.C."/>
            <person name="Vicario S."/>
            <person name="Vieira F.G."/>
            <person name="Vilella A.J."/>
            <person name="Villasante A."/>
            <person name="Walenz B."/>
            <person name="Wang J."/>
            <person name="Wasserman M."/>
            <person name="Watts T."/>
            <person name="Wilson D."/>
            <person name="Wilson R.K."/>
            <person name="Wing R.A."/>
            <person name="Wolfner M.F."/>
            <person name="Wong A."/>
            <person name="Wong G.K."/>
            <person name="Wu C.I."/>
            <person name="Wu G."/>
            <person name="Yamamoto D."/>
            <person name="Yang H.P."/>
            <person name="Yang S.P."/>
            <person name="Yorke J.A."/>
            <person name="Yoshida K."/>
            <person name="Zdobnov E."/>
            <person name="Zhang P."/>
            <person name="Zhang Y."/>
            <person name="Zimin A.V."/>
            <person name="Baldwin J."/>
            <person name="Abdouelleil A."/>
            <person name="Abdulkadir J."/>
            <person name="Abebe A."/>
            <person name="Abera B."/>
            <person name="Abreu J."/>
            <person name="Acer S.C."/>
            <person name="Aftuck L."/>
            <person name="Alexander A."/>
            <person name="An P."/>
            <person name="Anderson E."/>
            <person name="Anderson S."/>
            <person name="Arachi H."/>
            <person name="Azer M."/>
            <person name="Bachantsang P."/>
            <person name="Barry A."/>
            <person name="Bayul T."/>
            <person name="Berlin A."/>
            <person name="Bessette D."/>
            <person name="Bloom T."/>
            <person name="Blye J."/>
            <person name="Boguslavskiy L."/>
            <person name="Bonnet C."/>
            <person name="Boukhgalter B."/>
            <person name="Bourzgui I."/>
            <person name="Brown A."/>
            <person name="Cahill P."/>
            <person name="Channer S."/>
            <person name="Cheshatsang Y."/>
            <person name="Chuda L."/>
            <person name="Citroen M."/>
            <person name="Collymore A."/>
            <person name="Cooke P."/>
            <person name="Costello M."/>
            <person name="D'Aco K."/>
            <person name="Daza R."/>
            <person name="De Haan G."/>
            <person name="DeGray S."/>
            <person name="DeMaso C."/>
            <person name="Dhargay N."/>
            <person name="Dooley K."/>
            <person name="Dooley E."/>
            <person name="Doricent M."/>
            <person name="Dorje P."/>
            <person name="Dorjee K."/>
            <person name="Dupes A."/>
            <person name="Elong R."/>
            <person name="Falk J."/>
            <person name="Farina A."/>
            <person name="Faro S."/>
            <person name="Ferguson D."/>
            <person name="Fisher S."/>
            <person name="Foley C.D."/>
            <person name="Franke A."/>
            <person name="Friedrich D."/>
            <person name="Gadbois L."/>
            <person name="Gearin G."/>
            <person name="Gearin C.R."/>
            <person name="Giannoukos G."/>
            <person name="Goode T."/>
            <person name="Graham J."/>
            <person name="Grandbois E."/>
            <person name="Grewal S."/>
            <person name="Gyaltsen K."/>
            <person name="Hafez N."/>
            <person name="Hagos B."/>
            <person name="Hall J."/>
            <person name="Henson C."/>
            <person name="Hollinger A."/>
            <person name="Honan T."/>
            <person name="Huard M.D."/>
            <person name="Hughes L."/>
            <person name="Hurhula B."/>
            <person name="Husby M.E."/>
            <person name="Kamat A."/>
            <person name="Kanga B."/>
            <person name="Kashin S."/>
            <person name="Khazanovich D."/>
            <person name="Kisner P."/>
            <person name="Lance K."/>
            <person name="Lara M."/>
            <person name="Lee W."/>
            <person name="Lennon N."/>
            <person name="Letendre F."/>
            <person name="LeVine R."/>
            <person name="Lipovsky A."/>
            <person name="Liu X."/>
            <person name="Liu J."/>
            <person name="Liu S."/>
            <person name="Lokyitsang T."/>
            <person name="Lokyitsang Y."/>
            <person name="Lubonja R."/>
            <person name="Lui A."/>
            <person name="MacDonald P."/>
            <person name="Magnisalis V."/>
            <person name="Maru K."/>
            <person name="Matthews C."/>
            <person name="McCusker W."/>
            <person name="McDonough S."/>
            <person name="Mehta T."/>
            <person name="Meldrim J."/>
            <person name="Meneus L."/>
            <person name="Mihai O."/>
            <person name="Mihalev A."/>
            <person name="Mihova T."/>
            <person name="Mittelman R."/>
            <person name="Mlenga V."/>
            <person name="Montmayeur A."/>
            <person name="Mulrain L."/>
            <person name="Navidi A."/>
            <person name="Naylor J."/>
            <person name="Negash T."/>
            <person name="Nguyen T."/>
            <person name="Nguyen N."/>
            <person name="Nicol R."/>
            <person name="Norbu C."/>
            <person name="Norbu N."/>
            <person name="Novod N."/>
            <person name="O'Neill B."/>
            <person name="Osman S."/>
            <person name="Markiewicz E."/>
            <person name="Oyono O.L."/>
            <person name="Patti C."/>
            <person name="Phunkhang P."/>
            <person name="Pierre F."/>
            <person name="Priest M."/>
            <person name="Raghuraman S."/>
            <person name="Rege F."/>
            <person name="Reyes R."/>
            <person name="Rise C."/>
            <person name="Rogov P."/>
            <person name="Ross K."/>
            <person name="Ryan E."/>
            <person name="Settipalli S."/>
            <person name="Shea T."/>
            <person name="Sherpa N."/>
            <person name="Shi L."/>
            <person name="Shih D."/>
            <person name="Sparrow T."/>
            <person name="Spaulding J."/>
            <person name="Stalker J."/>
            <person name="Stange-Thomann N."/>
            <person name="Stavropoulos S."/>
            <person name="Stone C."/>
            <person name="Strader C."/>
            <person name="Tesfaye S."/>
            <person name="Thomson T."/>
            <person name="Thoulutsang Y."/>
            <person name="Thoulutsang D."/>
            <person name="Topham K."/>
            <person name="Topping I."/>
            <person name="Tsamla T."/>
            <person name="Vassiliev H."/>
            <person name="Vo A."/>
            <person name="Wangchuk T."/>
            <person name="Wangdi T."/>
            <person name="Weiand M."/>
            <person name="Wilkinson J."/>
            <person name="Wilson A."/>
            <person name="Yadav S."/>
            <person name="Young G."/>
            <person name="Yu Q."/>
            <person name="Zembek L."/>
            <person name="Zhong D."/>
            <person name="Zimmer A."/>
            <person name="Zwirko Z."/>
            <person name="Jaffe D.B."/>
            <person name="Alvarez P."/>
            <person name="Brockman W."/>
            <person name="Butler J."/>
            <person name="Chin C."/>
            <person name="Gnerre S."/>
            <person name="Grabherr M."/>
            <person name="Kleber M."/>
            <person name="Mauceli E."/>
            <person name="MacCallum I."/>
        </authorList>
    </citation>
    <scope>NUCLEOTIDE SEQUENCE [LARGE SCALE GENOMIC DNA]</scope>
    <source>
        <strain evidence="12">Tucson 15081-1352.22</strain>
    </source>
</reference>
<evidence type="ECO:0000313" key="11">
    <source>
        <dbReference type="EMBL" id="KRG00739.1"/>
    </source>
</evidence>
<evidence type="ECO:0000256" key="8">
    <source>
        <dbReference type="SAM" id="SignalP"/>
    </source>
</evidence>
<evidence type="ECO:0000259" key="9">
    <source>
        <dbReference type="PROSITE" id="PS50026"/>
    </source>
</evidence>
<dbReference type="InParanoid" id="A0A0Q9XA59"/>
<dbReference type="GO" id="GO:0006816">
    <property type="term" value="P:calcium ion transport"/>
    <property type="evidence" value="ECO:0007669"/>
    <property type="project" value="TreeGrafter"/>
</dbReference>
<evidence type="ECO:0000256" key="7">
    <source>
        <dbReference type="SAM" id="Phobius"/>
    </source>
</evidence>
<dbReference type="Pfam" id="PF02010">
    <property type="entry name" value="REJ"/>
    <property type="match status" value="1"/>
</dbReference>
<keyword evidence="3" id="KW-0677">Repeat</keyword>
<comment type="caution">
    <text evidence="6">Lacks conserved residue(s) required for the propagation of feature annotation.</text>
</comment>
<evidence type="ECO:0000256" key="1">
    <source>
        <dbReference type="ARBA" id="ARBA00004370"/>
    </source>
</evidence>
<evidence type="ECO:0000256" key="2">
    <source>
        <dbReference type="ARBA" id="ARBA00022692"/>
    </source>
</evidence>
<evidence type="ECO:0000256" key="5">
    <source>
        <dbReference type="ARBA" id="ARBA00023136"/>
    </source>
</evidence>
<feature type="chain" id="PRO_5006387742" description="EGF-like domain-containing protein" evidence="8">
    <location>
        <begin position="18"/>
        <end position="961"/>
    </location>
</feature>
<dbReference type="InterPro" id="IPR001024">
    <property type="entry name" value="PLAT/LH2_dom"/>
</dbReference>
<dbReference type="Gene3D" id="2.60.60.20">
    <property type="entry name" value="PLAT/LH2 domain"/>
    <property type="match status" value="1"/>
</dbReference>
<evidence type="ECO:0000313" key="12">
    <source>
        <dbReference type="Proteomes" id="UP000009192"/>
    </source>
</evidence>
<dbReference type="InterPro" id="IPR036392">
    <property type="entry name" value="PLAT/LH2_dom_sf"/>
</dbReference>
<dbReference type="EMBL" id="CH933806">
    <property type="protein sequence ID" value="KRG00739.1"/>
    <property type="molecule type" value="Genomic_DNA"/>
</dbReference>
<keyword evidence="5 7" id="KW-0472">Membrane</keyword>
<evidence type="ECO:0000256" key="3">
    <source>
        <dbReference type="ARBA" id="ARBA00022737"/>
    </source>
</evidence>
<name>A0A0Q9XA59_DROMO</name>
<evidence type="ECO:0000259" key="10">
    <source>
        <dbReference type="PROSITE" id="PS50095"/>
    </source>
</evidence>
<organism evidence="11 12">
    <name type="scientific">Drosophila mojavensis</name>
    <name type="common">Fruit fly</name>
    <dbReference type="NCBI Taxonomy" id="7230"/>
    <lineage>
        <taxon>Eukaryota</taxon>
        <taxon>Metazoa</taxon>
        <taxon>Ecdysozoa</taxon>
        <taxon>Arthropoda</taxon>
        <taxon>Hexapoda</taxon>
        <taxon>Insecta</taxon>
        <taxon>Pterygota</taxon>
        <taxon>Neoptera</taxon>
        <taxon>Endopterygota</taxon>
        <taxon>Diptera</taxon>
        <taxon>Brachycera</taxon>
        <taxon>Muscomorpha</taxon>
        <taxon>Ephydroidea</taxon>
        <taxon>Drosophilidae</taxon>
        <taxon>Drosophila</taxon>
    </lineage>
</organism>
<dbReference type="Pfam" id="PF01477">
    <property type="entry name" value="PLAT"/>
    <property type="match status" value="1"/>
</dbReference>
<dbReference type="GO" id="GO:0005886">
    <property type="term" value="C:plasma membrane"/>
    <property type="evidence" value="ECO:0007669"/>
    <property type="project" value="TreeGrafter"/>
</dbReference>
<dbReference type="SUPFAM" id="SSF49723">
    <property type="entry name" value="Lipase/lipooxygenase domain (PLAT/LH2 domain)"/>
    <property type="match status" value="1"/>
</dbReference>
<feature type="transmembrane region" description="Helical" evidence="7">
    <location>
        <begin position="797"/>
        <end position="818"/>
    </location>
</feature>
<dbReference type="PANTHER" id="PTHR46730:SF1">
    <property type="entry name" value="PLAT DOMAIN-CONTAINING PROTEIN"/>
    <property type="match status" value="1"/>
</dbReference>
<gene>
    <name evidence="11" type="primary">Dmoj\GI23999</name>
    <name evidence="11" type="ORF">Dmoj_GI23999</name>
</gene>
<dbReference type="GO" id="GO:0005261">
    <property type="term" value="F:monoatomic cation channel activity"/>
    <property type="evidence" value="ECO:0007669"/>
    <property type="project" value="TreeGrafter"/>
</dbReference>
<dbReference type="Proteomes" id="UP000009192">
    <property type="component" value="Unassembled WGS sequence"/>
</dbReference>
<feature type="signal peptide" evidence="8">
    <location>
        <begin position="1"/>
        <end position="17"/>
    </location>
</feature>
<evidence type="ECO:0000256" key="6">
    <source>
        <dbReference type="PROSITE-ProRule" id="PRU00076"/>
    </source>
</evidence>
<dbReference type="PANTHER" id="PTHR46730">
    <property type="entry name" value="POLYCYSTIN-1"/>
    <property type="match status" value="1"/>
</dbReference>
<keyword evidence="4 7" id="KW-1133">Transmembrane helix</keyword>
<dbReference type="SMR" id="A0A0Q9XA59"/>
<dbReference type="Gene3D" id="2.10.25.10">
    <property type="entry name" value="Laminin"/>
    <property type="match status" value="1"/>
</dbReference>
<dbReference type="OrthoDB" id="2121937at2759"/>
<feature type="domain" description="EGF-like" evidence="9">
    <location>
        <begin position="21"/>
        <end position="58"/>
    </location>
</feature>
<evidence type="ECO:0000256" key="4">
    <source>
        <dbReference type="ARBA" id="ARBA00022989"/>
    </source>
</evidence>
<comment type="subcellular location">
    <subcellularLocation>
        <location evidence="1">Membrane</location>
    </subcellularLocation>
</comment>
<keyword evidence="12" id="KW-1185">Reference proteome</keyword>
<sequence>MDLKFVLWSLLICNVHSISNSTDRCSPEYCNFAGECTLVNRKPNCTCYDEAFQGKYCEKVKDLCATSKNTCTGTQICVPYVGQIVCVCRPEIRSQDCDLAKPLCSYNVQVNYGVEEPIVLSFAYHSPEPLRIIVSSENNLIARSRSPMKGQYTRNLTATLHELGIRRHIKPPYDDAFYYVFKTKHTIPGANLLNVTIESKSRNKMDYSMISLSLPVHVRTNFCIPRVVFQHCMDPHNPRKVDSEQFCNLQAIMEDRCLHSKPILQVQWAVYKYEEHTDTYMLKEDDQLLFKIPHYFLWRPSLLRSYPDLLVEVQLSVKEQGGPWVFTKCYLNVTARNVVAKIAGGDYREVSTSSPWLTLDGSSSIEPGQNINHTQELTYTWSVEFHGEDEEVYLSKDSPEPNLTISMSVLKTKISTITLQVTNKFVKVRTAKAKQVIVLIDNREPFHLEIECLRNCKGNFVAADQVIHLRSVCTTCLPPISNTWYLSALTHPVHNKRHLIMRVDNDMLVGDKLTVEVIVKDNGGNVGNTGMRLKRSYPPRGGICKIEPKVGKECTTKFHISCLNFTTQIEEPLLYTFKMGNLYVERTNSPETFLYLNREGTLTAHICSYHFGCTVVDLPVVIDDSNSNNVPDLNVMLAEGRRQQAFCFMQLVSHKPENMIHFVDADISWGDKDSATILEMVNTLEIAENCISALKSLKNPEENTAYIAIYRAEPNALEPANFTVRIRSQQCNVFDLSKDNPTWQKFDCSLKTITRNRSFSQCHVHYLSVFSATAYKVEPFEIQQIANEIFVPPVCSLAVIFFCSMILGVVALLLLATLRARYRRKNLIRVMKSRQDEVDPSAENVIVHLRTGGGLLSFTTANVTLEFVSDLGRYKVVIYQNPVNPHLGLGTSRMIRLSDRKVQLPCRLTISHDLSGRYPSWYCRSIQVDDLRNDLSYTFPLHCWIRHDQKEQYYLQQIQIP</sequence>
<feature type="domain" description="PLAT" evidence="10">
    <location>
        <begin position="843"/>
        <end position="959"/>
    </location>
</feature>
<dbReference type="PROSITE" id="PS50095">
    <property type="entry name" value="PLAT"/>
    <property type="match status" value="1"/>
</dbReference>
<dbReference type="InterPro" id="IPR002859">
    <property type="entry name" value="PKD/REJ-like"/>
</dbReference>
<keyword evidence="2 7" id="KW-0812">Transmembrane</keyword>
<dbReference type="PROSITE" id="PS50026">
    <property type="entry name" value="EGF_3"/>
    <property type="match status" value="1"/>
</dbReference>
<dbReference type="InterPro" id="IPR000742">
    <property type="entry name" value="EGF"/>
</dbReference>
<proteinExistence type="predicted"/>